<evidence type="ECO:0000313" key="3">
    <source>
        <dbReference type="EMBL" id="MDN3576538.1"/>
    </source>
</evidence>
<dbReference type="InterPro" id="IPR011006">
    <property type="entry name" value="CheY-like_superfamily"/>
</dbReference>
<evidence type="ECO:0000313" key="4">
    <source>
        <dbReference type="Proteomes" id="UP001180081"/>
    </source>
</evidence>
<feature type="modified residue" description="4-aspartylphosphate" evidence="1">
    <location>
        <position position="67"/>
    </location>
</feature>
<dbReference type="InterPro" id="IPR052893">
    <property type="entry name" value="TCS_response_regulator"/>
</dbReference>
<sequence length="149" mass="16744">MSNEQIILLVEDSDADAELTAMAFQEARIGNPILRMRNGLAALDYLFAQGAHAGRDVTDIPAVVLLDLNLPLMSGLEVLRAIRGDTRIRHLPVIVLTSSNEDKDRLEAYDHFANSYVQKPVDYDQFVQASRQLGLYWLVLNRPAPRRDV</sequence>
<dbReference type="SUPFAM" id="SSF52172">
    <property type="entry name" value="CheY-like"/>
    <property type="match status" value="1"/>
</dbReference>
<reference evidence="3" key="1">
    <citation type="journal article" date="2014" name="Int. J. Syst. Evol. Microbiol.">
        <title>Complete genome of a new Firmicutes species belonging to the dominant human colonic microbiota ('Ruminococcus bicirculans') reveals two chromosomes and a selective capacity to utilize plant glucans.</title>
        <authorList>
            <consortium name="NISC Comparative Sequencing Program"/>
            <person name="Wegmann U."/>
            <person name="Louis P."/>
            <person name="Goesmann A."/>
            <person name="Henrissat B."/>
            <person name="Duncan S.H."/>
            <person name="Flint H.J."/>
        </authorList>
    </citation>
    <scope>NUCLEOTIDE SEQUENCE</scope>
    <source>
        <strain evidence="3">CECT 7703</strain>
    </source>
</reference>
<name>A0ABT8B4R2_9NEIS</name>
<dbReference type="PANTHER" id="PTHR44520">
    <property type="entry name" value="RESPONSE REGULATOR RCP1-RELATED"/>
    <property type="match status" value="1"/>
</dbReference>
<dbReference type="PROSITE" id="PS50110">
    <property type="entry name" value="RESPONSE_REGULATORY"/>
    <property type="match status" value="1"/>
</dbReference>
<dbReference type="InterPro" id="IPR001789">
    <property type="entry name" value="Sig_transdc_resp-reg_receiver"/>
</dbReference>
<keyword evidence="4" id="KW-1185">Reference proteome</keyword>
<keyword evidence="1" id="KW-0597">Phosphoprotein</keyword>
<dbReference type="EMBL" id="JAUFPU010000005">
    <property type="protein sequence ID" value="MDN3576538.1"/>
    <property type="molecule type" value="Genomic_DNA"/>
</dbReference>
<organism evidence="3 4">
    <name type="scientific">Chitinimonas viridis</name>
    <dbReference type="NCBI Taxonomy" id="664880"/>
    <lineage>
        <taxon>Bacteria</taxon>
        <taxon>Pseudomonadati</taxon>
        <taxon>Pseudomonadota</taxon>
        <taxon>Betaproteobacteria</taxon>
        <taxon>Neisseriales</taxon>
        <taxon>Chitinibacteraceae</taxon>
        <taxon>Chitinimonas</taxon>
    </lineage>
</organism>
<gene>
    <name evidence="3" type="ORF">QWZ03_07135</name>
</gene>
<dbReference type="PANTHER" id="PTHR44520:SF1">
    <property type="entry name" value="TWO-COMPONENT SYSTEM REGULATORY PROTEIN"/>
    <property type="match status" value="1"/>
</dbReference>
<dbReference type="SMART" id="SM00448">
    <property type="entry name" value="REC"/>
    <property type="match status" value="1"/>
</dbReference>
<feature type="domain" description="Response regulatory" evidence="2">
    <location>
        <begin position="6"/>
        <end position="134"/>
    </location>
</feature>
<dbReference type="CDD" id="cd17557">
    <property type="entry name" value="REC_Rcp-like"/>
    <property type="match status" value="1"/>
</dbReference>
<dbReference type="RefSeq" id="WP_290332099.1">
    <property type="nucleotide sequence ID" value="NZ_JAUFPU010000005.1"/>
</dbReference>
<evidence type="ECO:0000259" key="2">
    <source>
        <dbReference type="PROSITE" id="PS50110"/>
    </source>
</evidence>
<evidence type="ECO:0000256" key="1">
    <source>
        <dbReference type="PROSITE-ProRule" id="PRU00169"/>
    </source>
</evidence>
<dbReference type="Pfam" id="PF00072">
    <property type="entry name" value="Response_reg"/>
    <property type="match status" value="1"/>
</dbReference>
<accession>A0ABT8B4R2</accession>
<comment type="caution">
    <text evidence="3">The sequence shown here is derived from an EMBL/GenBank/DDBJ whole genome shotgun (WGS) entry which is preliminary data.</text>
</comment>
<dbReference type="Proteomes" id="UP001180081">
    <property type="component" value="Unassembled WGS sequence"/>
</dbReference>
<dbReference type="Gene3D" id="3.40.50.2300">
    <property type="match status" value="1"/>
</dbReference>
<protein>
    <submittedName>
        <fullName evidence="3">Response regulator</fullName>
    </submittedName>
</protein>
<proteinExistence type="predicted"/>
<reference evidence="3" key="2">
    <citation type="submission" date="2023-06" db="EMBL/GenBank/DDBJ databases">
        <authorList>
            <person name="Lucena T."/>
            <person name="Sun Q."/>
        </authorList>
    </citation>
    <scope>NUCLEOTIDE SEQUENCE</scope>
    <source>
        <strain evidence="3">CECT 7703</strain>
    </source>
</reference>